<protein>
    <submittedName>
        <fullName evidence="10">M23 family metallopeptidase</fullName>
    </submittedName>
</protein>
<evidence type="ECO:0000256" key="4">
    <source>
        <dbReference type="ARBA" id="ARBA00022723"/>
    </source>
</evidence>
<evidence type="ECO:0000256" key="5">
    <source>
        <dbReference type="ARBA" id="ARBA00022801"/>
    </source>
</evidence>
<evidence type="ECO:0000256" key="1">
    <source>
        <dbReference type="ARBA" id="ARBA00001947"/>
    </source>
</evidence>
<evidence type="ECO:0000256" key="3">
    <source>
        <dbReference type="ARBA" id="ARBA00022670"/>
    </source>
</evidence>
<dbReference type="CDD" id="cd12797">
    <property type="entry name" value="M23_peptidase"/>
    <property type="match status" value="1"/>
</dbReference>
<dbReference type="PANTHER" id="PTHR21666:SF288">
    <property type="entry name" value="CELL DIVISION PROTEIN YTFB"/>
    <property type="match status" value="1"/>
</dbReference>
<comment type="cofactor">
    <cofactor evidence="1">
        <name>Zn(2+)</name>
        <dbReference type="ChEBI" id="CHEBI:29105"/>
    </cofactor>
</comment>
<dbReference type="InterPro" id="IPR045834">
    <property type="entry name" value="Csd3_N2"/>
</dbReference>
<keyword evidence="11" id="KW-1185">Reference proteome</keyword>
<evidence type="ECO:0000259" key="8">
    <source>
        <dbReference type="Pfam" id="PF01551"/>
    </source>
</evidence>
<evidence type="ECO:0000256" key="7">
    <source>
        <dbReference type="ARBA" id="ARBA00023049"/>
    </source>
</evidence>
<keyword evidence="6" id="KW-0862">Zinc</keyword>
<dbReference type="Gene3D" id="3.10.450.350">
    <property type="match status" value="2"/>
</dbReference>
<dbReference type="Pfam" id="PF19425">
    <property type="entry name" value="Csd3_N2"/>
    <property type="match status" value="1"/>
</dbReference>
<evidence type="ECO:0000313" key="11">
    <source>
        <dbReference type="Proteomes" id="UP000323324"/>
    </source>
</evidence>
<comment type="caution">
    <text evidence="10">The sequence shown here is derived from an EMBL/GenBank/DDBJ whole genome shotgun (WGS) entry which is preliminary data.</text>
</comment>
<reference evidence="10 11" key="1">
    <citation type="submission" date="2019-08" db="EMBL/GenBank/DDBJ databases">
        <title>Genomes of Antarctic Bizionia species.</title>
        <authorList>
            <person name="Bowman J.P."/>
        </authorList>
    </citation>
    <scope>NUCLEOTIDE SEQUENCE [LARGE SCALE GENOMIC DNA]</scope>
    <source>
        <strain evidence="10 11">HFD</strain>
    </source>
</reference>
<evidence type="ECO:0000256" key="6">
    <source>
        <dbReference type="ARBA" id="ARBA00022833"/>
    </source>
</evidence>
<gene>
    <name evidence="10" type="ORF">ES676_06075</name>
</gene>
<name>A0A8H2QFI5_9FLAO</name>
<dbReference type="Proteomes" id="UP000323324">
    <property type="component" value="Unassembled WGS sequence"/>
</dbReference>
<dbReference type="GO" id="GO:0046872">
    <property type="term" value="F:metal ion binding"/>
    <property type="evidence" value="ECO:0007669"/>
    <property type="project" value="UniProtKB-KW"/>
</dbReference>
<evidence type="ECO:0000259" key="9">
    <source>
        <dbReference type="Pfam" id="PF19425"/>
    </source>
</evidence>
<dbReference type="GO" id="GO:0030313">
    <property type="term" value="C:cell envelope"/>
    <property type="evidence" value="ECO:0007669"/>
    <property type="project" value="UniProtKB-SubCell"/>
</dbReference>
<sequence length="443" mass="50846">MERTRASRLGQRCIIIVILFITLYSCKKEEQQIDTLETVLIEEPEDLFEFGFNLNDYVVKRDTVKKGDSFGEILERNQLGYSTIFKIAERARDTFDIRKLQVGKPYTILCSNDSLQQPKCFIYQPNKTDYVVINFQDSIHAYTSSKPIKYVEREISGIITSNISEALSQQGKSIALAYKMADVYAWTIDFTRLQKNDKFKVIYTERYIDDSIYAGIQTIKAAYFEHNKRPLYAFQFETDSLKGIKDYFNDEAKNLRRAFLKSPVKFQRISSRYNLNRRIALYGNRVRPHKGTDFAAGTGTPIMATANGTVIASEKRGGNGNYVKIKHNATYSTQYLHMSKRKSKVGDFVGQGDVIGWVGMTGNTSGPHVCYRFWKNGKQVDPFKQDLPDAEPISDKLKIKYLEFIKPIKQQLDAVEYQLFEESEVIENALTETLNSDNVADID</sequence>
<evidence type="ECO:0000256" key="2">
    <source>
        <dbReference type="ARBA" id="ARBA00004196"/>
    </source>
</evidence>
<dbReference type="Pfam" id="PF01551">
    <property type="entry name" value="Peptidase_M23"/>
    <property type="match status" value="1"/>
</dbReference>
<proteinExistence type="predicted"/>
<comment type="subcellular location">
    <subcellularLocation>
        <location evidence="2">Cell envelope</location>
    </subcellularLocation>
</comment>
<dbReference type="GO" id="GO:0006508">
    <property type="term" value="P:proteolysis"/>
    <property type="evidence" value="ECO:0007669"/>
    <property type="project" value="UniProtKB-KW"/>
</dbReference>
<keyword evidence="5" id="KW-0378">Hydrolase</keyword>
<dbReference type="AlphaFoldDB" id="A0A8H2QFI5"/>
<dbReference type="InterPro" id="IPR050570">
    <property type="entry name" value="Cell_wall_metabolism_enzyme"/>
</dbReference>
<dbReference type="PANTHER" id="PTHR21666">
    <property type="entry name" value="PEPTIDASE-RELATED"/>
    <property type="match status" value="1"/>
</dbReference>
<keyword evidence="4" id="KW-0479">Metal-binding</keyword>
<organism evidence="10 11">
    <name type="scientific">Bizionia saleffrena</name>
    <dbReference type="NCBI Taxonomy" id="291189"/>
    <lineage>
        <taxon>Bacteria</taxon>
        <taxon>Pseudomonadati</taxon>
        <taxon>Bacteroidota</taxon>
        <taxon>Flavobacteriia</taxon>
        <taxon>Flavobacteriales</taxon>
        <taxon>Flavobacteriaceae</taxon>
        <taxon>Bizionia</taxon>
    </lineage>
</organism>
<keyword evidence="7" id="KW-0482">Metalloprotease</keyword>
<dbReference type="SUPFAM" id="SSF51261">
    <property type="entry name" value="Duplicated hybrid motif"/>
    <property type="match status" value="1"/>
</dbReference>
<keyword evidence="3" id="KW-0645">Protease</keyword>
<dbReference type="InterPro" id="IPR016047">
    <property type="entry name" value="M23ase_b-sheet_dom"/>
</dbReference>
<feature type="domain" description="M23ase beta-sheet core" evidence="8">
    <location>
        <begin position="288"/>
        <end position="382"/>
    </location>
</feature>
<dbReference type="EMBL" id="VSKM01000005">
    <property type="protein sequence ID" value="TYB76016.1"/>
    <property type="molecule type" value="Genomic_DNA"/>
</dbReference>
<dbReference type="InterPro" id="IPR011055">
    <property type="entry name" value="Dup_hybrid_motif"/>
</dbReference>
<dbReference type="RefSeq" id="WP_148369376.1">
    <property type="nucleotide sequence ID" value="NZ_VSKM01000005.1"/>
</dbReference>
<accession>A0A8H2QFI5</accession>
<dbReference type="PROSITE" id="PS51257">
    <property type="entry name" value="PROKAR_LIPOPROTEIN"/>
    <property type="match status" value="1"/>
</dbReference>
<dbReference type="GO" id="GO:0004222">
    <property type="term" value="F:metalloendopeptidase activity"/>
    <property type="evidence" value="ECO:0007669"/>
    <property type="project" value="TreeGrafter"/>
</dbReference>
<feature type="domain" description="Csd3-like second N-terminal" evidence="9">
    <location>
        <begin position="150"/>
        <end position="274"/>
    </location>
</feature>
<dbReference type="Gene3D" id="2.70.70.10">
    <property type="entry name" value="Glucose Permease (Domain IIA)"/>
    <property type="match status" value="1"/>
</dbReference>
<evidence type="ECO:0000313" key="10">
    <source>
        <dbReference type="EMBL" id="TYB76016.1"/>
    </source>
</evidence>